<feature type="DNA-binding region" description="H-T-H motif" evidence="2">
    <location>
        <begin position="36"/>
        <end position="55"/>
    </location>
</feature>
<dbReference type="Gene3D" id="1.10.357.10">
    <property type="entry name" value="Tetracycline Repressor, domain 2"/>
    <property type="match status" value="1"/>
</dbReference>
<proteinExistence type="predicted"/>
<keyword evidence="1 2" id="KW-0238">DNA-binding</keyword>
<dbReference type="OrthoDB" id="9812484at2"/>
<sequence>MEEKLTSRQLQALETKKKIFERALELFKASDFEDVSTTDICKSLNIAVGNFYKYYSSKEYLLMEAYPTFDHNIITDLSVNKFDTHLDAIKFLIFEQTNGAETIGAKLYAQMLRIQIKTEGKNVIEESRTFHTYLKTLIQKALDEGEIATEYYSANELSSLILRISRGTLLDWAMQNGAYSVSERVLHDVDLLFKQMKANDHCALFANS</sequence>
<dbReference type="InterPro" id="IPR001647">
    <property type="entry name" value="HTH_TetR"/>
</dbReference>
<evidence type="ECO:0000313" key="4">
    <source>
        <dbReference type="EMBL" id="AFA49880.1"/>
    </source>
</evidence>
<gene>
    <name evidence="4" type="ordered locus">Awo_c31520</name>
</gene>
<name>H6LJF2_ACEWD</name>
<accession>H6LJF2</accession>
<dbReference type="SUPFAM" id="SSF46689">
    <property type="entry name" value="Homeodomain-like"/>
    <property type="match status" value="1"/>
</dbReference>
<dbReference type="PANTHER" id="PTHR43479">
    <property type="entry name" value="ACREF/ENVCD OPERON REPRESSOR-RELATED"/>
    <property type="match status" value="1"/>
</dbReference>
<dbReference type="GO" id="GO:0003677">
    <property type="term" value="F:DNA binding"/>
    <property type="evidence" value="ECO:0007669"/>
    <property type="project" value="UniProtKB-UniRule"/>
</dbReference>
<dbReference type="eggNOG" id="COG1309">
    <property type="taxonomic scope" value="Bacteria"/>
</dbReference>
<reference evidence="5" key="1">
    <citation type="submission" date="2011-07" db="EMBL/GenBank/DDBJ databases">
        <title>Complete genome sequence of Acetobacterium woodii.</title>
        <authorList>
            <person name="Poehlein A."/>
            <person name="Schmidt S."/>
            <person name="Kaster A.-K."/>
            <person name="Goenrich M."/>
            <person name="Vollmers J."/>
            <person name="Thuermer A."/>
            <person name="Gottschalk G."/>
            <person name="Thauer R.K."/>
            <person name="Daniel R."/>
            <person name="Mueller V."/>
        </authorList>
    </citation>
    <scope>NUCLEOTIDE SEQUENCE [LARGE SCALE GENOMIC DNA]</scope>
    <source>
        <strain evidence="5">ATCC 29683 / DSM 1030 / JCM 2381 / KCTC 1655 / WB1</strain>
    </source>
</reference>
<dbReference type="STRING" id="931626.Awo_c31520"/>
<dbReference type="AlphaFoldDB" id="H6LJF2"/>
<reference evidence="4 5" key="2">
    <citation type="journal article" date="2012" name="PLoS ONE">
        <title>An ancient pathway combining carbon dioxide fixation with the generation and utilization of a sodium ion gradient for ATP synthesis.</title>
        <authorList>
            <person name="Poehlein A."/>
            <person name="Schmidt S."/>
            <person name="Kaster A.K."/>
            <person name="Goenrich M."/>
            <person name="Vollmers J."/>
            <person name="Thurmer A."/>
            <person name="Bertsch J."/>
            <person name="Schuchmann K."/>
            <person name="Voigt B."/>
            <person name="Hecker M."/>
            <person name="Daniel R."/>
            <person name="Thauer R.K."/>
            <person name="Gottschalk G."/>
            <person name="Muller V."/>
        </authorList>
    </citation>
    <scope>NUCLEOTIDE SEQUENCE [LARGE SCALE GENOMIC DNA]</scope>
    <source>
        <strain evidence="5">ATCC 29683 / DSM 1030 / JCM 2381 / KCTC 1655 / WB1</strain>
    </source>
</reference>
<dbReference type="HOGENOM" id="CLU_069356_12_7_9"/>
<protein>
    <submittedName>
        <fullName evidence="4">Transcriptional regulator TetR family</fullName>
    </submittedName>
</protein>
<evidence type="ECO:0000259" key="3">
    <source>
        <dbReference type="PROSITE" id="PS50977"/>
    </source>
</evidence>
<evidence type="ECO:0000313" key="5">
    <source>
        <dbReference type="Proteomes" id="UP000007177"/>
    </source>
</evidence>
<keyword evidence="5" id="KW-1185">Reference proteome</keyword>
<dbReference type="KEGG" id="awo:Awo_c31520"/>
<dbReference type="InterPro" id="IPR009057">
    <property type="entry name" value="Homeodomain-like_sf"/>
</dbReference>
<evidence type="ECO:0000256" key="2">
    <source>
        <dbReference type="PROSITE-ProRule" id="PRU00335"/>
    </source>
</evidence>
<evidence type="ECO:0000256" key="1">
    <source>
        <dbReference type="ARBA" id="ARBA00023125"/>
    </source>
</evidence>
<dbReference type="EMBL" id="CP002987">
    <property type="protein sequence ID" value="AFA49880.1"/>
    <property type="molecule type" value="Genomic_DNA"/>
</dbReference>
<dbReference type="PANTHER" id="PTHR43479:SF11">
    <property type="entry name" value="ACREF_ENVCD OPERON REPRESSOR-RELATED"/>
    <property type="match status" value="1"/>
</dbReference>
<dbReference type="Pfam" id="PF00440">
    <property type="entry name" value="TetR_N"/>
    <property type="match status" value="1"/>
</dbReference>
<organism evidence="4 5">
    <name type="scientific">Acetobacterium woodii (strain ATCC 29683 / DSM 1030 / JCM 2381 / KCTC 1655 / WB1)</name>
    <dbReference type="NCBI Taxonomy" id="931626"/>
    <lineage>
        <taxon>Bacteria</taxon>
        <taxon>Bacillati</taxon>
        <taxon>Bacillota</taxon>
        <taxon>Clostridia</taxon>
        <taxon>Eubacteriales</taxon>
        <taxon>Eubacteriaceae</taxon>
        <taxon>Acetobacterium</taxon>
    </lineage>
</organism>
<dbReference type="PROSITE" id="PS50977">
    <property type="entry name" value="HTH_TETR_2"/>
    <property type="match status" value="1"/>
</dbReference>
<dbReference type="InterPro" id="IPR050624">
    <property type="entry name" value="HTH-type_Tx_Regulator"/>
</dbReference>
<dbReference type="Proteomes" id="UP000007177">
    <property type="component" value="Chromosome"/>
</dbReference>
<dbReference type="RefSeq" id="WP_014357476.1">
    <property type="nucleotide sequence ID" value="NC_016894.1"/>
</dbReference>
<feature type="domain" description="HTH tetR-type" evidence="3">
    <location>
        <begin position="13"/>
        <end position="73"/>
    </location>
</feature>